<dbReference type="PANTHER" id="PTHR33498:SF1">
    <property type="entry name" value="TRANSPOSASE FOR INSERTION SEQUENCE ELEMENT IS1557"/>
    <property type="match status" value="1"/>
</dbReference>
<dbReference type="AlphaFoldDB" id="A0A2I7SEB3"/>
<gene>
    <name evidence="2" type="ORF">C1A40_01460</name>
</gene>
<dbReference type="KEGG" id="taj:C1A40_01460"/>
<dbReference type="Proteomes" id="UP000236592">
    <property type="component" value="Chromosome"/>
</dbReference>
<evidence type="ECO:0000259" key="1">
    <source>
        <dbReference type="Pfam" id="PF01610"/>
    </source>
</evidence>
<keyword evidence="3" id="KW-1185">Reference proteome</keyword>
<dbReference type="InterPro" id="IPR002560">
    <property type="entry name" value="Transposase_DDE"/>
</dbReference>
<organism evidence="2 3">
    <name type="scientific">Pseudotamlana carrageenivorans</name>
    <dbReference type="NCBI Taxonomy" id="2069432"/>
    <lineage>
        <taxon>Bacteria</taxon>
        <taxon>Pseudomonadati</taxon>
        <taxon>Bacteroidota</taxon>
        <taxon>Flavobacteriia</taxon>
        <taxon>Flavobacteriales</taxon>
        <taxon>Flavobacteriaceae</taxon>
        <taxon>Pseudotamlana</taxon>
    </lineage>
</organism>
<sequence>MGFFYGVNGKKLQRQYKDHLSDFKSWDQKAHAKDWLLYPENLGSYLSLDETAFCNGELYTILTNKDAKGKKGSIVAIVKGTKAETVIKILHEIPLKQRNKVKEVTLDMAGNMGLIVKKSFPNACLVIDRFHVQKLALDALQEIRIKHRWEAIDFENDAIEDARSKSLKYTPEILPNGDTLKQLLARGRYLLYKPSNKWTENQAKRSVILFKHYPDIEKAYKLCQNLSWIFNNTQDKTSALTRLAKWDEKVRQAAFKSFNTISRTMSVHYQNILNYFDNRSTNASAEAFNAKIKAFRAQFIGVREFIQNFVFLKNNFKIHRLK</sequence>
<dbReference type="PANTHER" id="PTHR33498">
    <property type="entry name" value="TRANSPOSASE FOR INSERTION SEQUENCE ELEMENT IS1557"/>
    <property type="match status" value="1"/>
</dbReference>
<reference evidence="3" key="1">
    <citation type="submission" date="2018-01" db="EMBL/GenBank/DDBJ databases">
        <title>Complete genome of Tamlana sp. UJ94.</title>
        <authorList>
            <person name="Jung J."/>
            <person name="Chung D."/>
            <person name="Bae S.S."/>
            <person name="Baek K."/>
        </authorList>
    </citation>
    <scope>NUCLEOTIDE SEQUENCE [LARGE SCALE GENOMIC DNA]</scope>
    <source>
        <strain evidence="3">UJ94</strain>
    </source>
</reference>
<dbReference type="EMBL" id="CP025938">
    <property type="protein sequence ID" value="AUS04224.1"/>
    <property type="molecule type" value="Genomic_DNA"/>
</dbReference>
<feature type="domain" description="Transposase IS204/IS1001/IS1096/IS1165 DDE" evidence="1">
    <location>
        <begin position="46"/>
        <end position="305"/>
    </location>
</feature>
<accession>A0A2I7SEB3</accession>
<dbReference type="InterPro" id="IPR047951">
    <property type="entry name" value="Transpos_ISL3"/>
</dbReference>
<evidence type="ECO:0000313" key="2">
    <source>
        <dbReference type="EMBL" id="AUS04224.1"/>
    </source>
</evidence>
<dbReference type="RefSeq" id="WP_102994344.1">
    <property type="nucleotide sequence ID" value="NZ_CP025938.1"/>
</dbReference>
<dbReference type="Pfam" id="PF01610">
    <property type="entry name" value="DDE_Tnp_ISL3"/>
    <property type="match status" value="1"/>
</dbReference>
<protein>
    <submittedName>
        <fullName evidence="2">DDE transposase</fullName>
    </submittedName>
</protein>
<evidence type="ECO:0000313" key="3">
    <source>
        <dbReference type="Proteomes" id="UP000236592"/>
    </source>
</evidence>
<proteinExistence type="predicted"/>
<name>A0A2I7SEB3_9FLAO</name>
<dbReference type="OrthoDB" id="2110692at2"/>